<reference evidence="2" key="1">
    <citation type="submission" date="2022-11" db="UniProtKB">
        <authorList>
            <consortium name="WormBaseParasite"/>
        </authorList>
    </citation>
    <scope>IDENTIFICATION</scope>
</reference>
<dbReference type="AlphaFoldDB" id="A0A914X4V7"/>
<accession>A0A914X4V7</accession>
<evidence type="ECO:0000313" key="2">
    <source>
        <dbReference type="WBParaSite" id="PSAMB.scaffold6702size8950.g28938.t1"/>
    </source>
</evidence>
<sequence>MIYCRLSRTSLDGIGRGNQAGLLAGRAGRQAASRAINSNPFVLILPARERGGRSLLGCPGARPRAHTRGGALGRRLMRPHCGVKRRGTRAAARVACYVELTD</sequence>
<protein>
    <submittedName>
        <fullName evidence="2">Uncharacterized protein</fullName>
    </submittedName>
</protein>
<evidence type="ECO:0000313" key="1">
    <source>
        <dbReference type="Proteomes" id="UP000887566"/>
    </source>
</evidence>
<name>A0A914X4V7_9BILA</name>
<dbReference type="Proteomes" id="UP000887566">
    <property type="component" value="Unplaced"/>
</dbReference>
<dbReference type="WBParaSite" id="PSAMB.scaffold6702size8950.g28938.t1">
    <property type="protein sequence ID" value="PSAMB.scaffold6702size8950.g28938.t1"/>
    <property type="gene ID" value="PSAMB.scaffold6702size8950.g28938"/>
</dbReference>
<keyword evidence="1" id="KW-1185">Reference proteome</keyword>
<proteinExistence type="predicted"/>
<organism evidence="1 2">
    <name type="scientific">Plectus sambesii</name>
    <dbReference type="NCBI Taxonomy" id="2011161"/>
    <lineage>
        <taxon>Eukaryota</taxon>
        <taxon>Metazoa</taxon>
        <taxon>Ecdysozoa</taxon>
        <taxon>Nematoda</taxon>
        <taxon>Chromadorea</taxon>
        <taxon>Plectida</taxon>
        <taxon>Plectina</taxon>
        <taxon>Plectoidea</taxon>
        <taxon>Plectidae</taxon>
        <taxon>Plectus</taxon>
    </lineage>
</organism>